<dbReference type="InterPro" id="IPR027417">
    <property type="entry name" value="P-loop_NTPase"/>
</dbReference>
<dbReference type="SUPFAM" id="SSF52540">
    <property type="entry name" value="P-loop containing nucleoside triphosphate hydrolases"/>
    <property type="match status" value="1"/>
</dbReference>
<dbReference type="Gene3D" id="3.40.50.300">
    <property type="entry name" value="P-loop containing nucleotide triphosphate hydrolases"/>
    <property type="match status" value="1"/>
</dbReference>
<evidence type="ECO:0000256" key="1">
    <source>
        <dbReference type="ARBA" id="ARBA00004255"/>
    </source>
</evidence>
<keyword evidence="9 12" id="KW-0342">GTP-binding</keyword>
<keyword evidence="10" id="KW-0449">Lipoprotein</keyword>
<dbReference type="CDD" id="cd04155">
    <property type="entry name" value="Arl3"/>
    <property type="match status" value="1"/>
</dbReference>
<evidence type="ECO:0000313" key="14">
    <source>
        <dbReference type="EMBL" id="PWA21440.1"/>
    </source>
</evidence>
<evidence type="ECO:0000313" key="15">
    <source>
        <dbReference type="Proteomes" id="UP000250572"/>
    </source>
</evidence>
<evidence type="ECO:0000256" key="7">
    <source>
        <dbReference type="ARBA" id="ARBA00022927"/>
    </source>
</evidence>
<evidence type="ECO:0000256" key="5">
    <source>
        <dbReference type="ARBA" id="ARBA00022707"/>
    </source>
</evidence>
<dbReference type="Pfam" id="PF00025">
    <property type="entry name" value="Arf"/>
    <property type="match status" value="1"/>
</dbReference>
<evidence type="ECO:0000256" key="12">
    <source>
        <dbReference type="PIRSR" id="PIRSR606689-1"/>
    </source>
</evidence>
<evidence type="ECO:0000256" key="11">
    <source>
        <dbReference type="ARBA" id="ARBA00040616"/>
    </source>
</evidence>
<keyword evidence="13" id="KW-0479">Metal-binding</keyword>
<dbReference type="InterPro" id="IPR005225">
    <property type="entry name" value="Small_GTP-bd"/>
</dbReference>
<comment type="similarity">
    <text evidence="3">Belongs to the small GTPase superfamily. Arf family.</text>
</comment>
<dbReference type="GO" id="GO:0003924">
    <property type="term" value="F:GTPase activity"/>
    <property type="evidence" value="ECO:0007669"/>
    <property type="project" value="InterPro"/>
</dbReference>
<sequence length="364" mass="41287">MKPVMAMPPGTWKDMRPMRFMRSPVSGWKAESRESGRTAVLQSVMLKKCFSRPTKLLRSILITKMNQNLLNKQQKIQTLLYNYQLSLTPRNIQHTCDKISERHAEQPGSIPATDWRAVQGEPRLSPGTQLEMGTSNPMRCYHNPRSTHCASDVTFSGVSRRESTKMGLLSILRKLKSTPDQEVRILLLGLDNGGKTTLLKQLASEDISHITPTQGFNIKSVQSQGFKLNVWDIGGQRKIRPYWRNYFENTDVLIYVIDSADRKRFEETGQELAELLDEEKLSGVPVLIFANKQDLLTAAPASEIAEGLNLHTIRDRMWQIQSCSALTGEGIQVSRKPSVWLVTNNKQCREGMNWVCKSVNSKKK</sequence>
<gene>
    <name evidence="14" type="ORF">CCH79_00003140</name>
</gene>
<dbReference type="AlphaFoldDB" id="A0A315VGR2"/>
<evidence type="ECO:0000256" key="2">
    <source>
        <dbReference type="ARBA" id="ARBA00004300"/>
    </source>
</evidence>
<feature type="binding site" evidence="12">
    <location>
        <position position="235"/>
    </location>
    <ligand>
        <name>GTP</name>
        <dbReference type="ChEBI" id="CHEBI:37565"/>
    </ligand>
</feature>
<keyword evidence="7" id="KW-0653">Protein transport</keyword>
<dbReference type="SMART" id="SM00177">
    <property type="entry name" value="ARF"/>
    <property type="match status" value="1"/>
</dbReference>
<dbReference type="SMART" id="SM00178">
    <property type="entry name" value="SAR"/>
    <property type="match status" value="1"/>
</dbReference>
<dbReference type="InterPro" id="IPR006689">
    <property type="entry name" value="Small_GTPase_ARF/SAR"/>
</dbReference>
<feature type="binding site" evidence="13">
    <location>
        <position position="196"/>
    </location>
    <ligand>
        <name>Mg(2+)</name>
        <dbReference type="ChEBI" id="CHEBI:18420"/>
    </ligand>
</feature>
<keyword evidence="6 12" id="KW-0547">Nucleotide-binding</keyword>
<dbReference type="EMBL" id="NHOQ01001904">
    <property type="protein sequence ID" value="PWA21440.1"/>
    <property type="molecule type" value="Genomic_DNA"/>
</dbReference>
<dbReference type="InterPro" id="IPR044612">
    <property type="entry name" value="ARL2/3"/>
</dbReference>
<proteinExistence type="inferred from homology"/>
<evidence type="ECO:0000256" key="10">
    <source>
        <dbReference type="ARBA" id="ARBA00023288"/>
    </source>
</evidence>
<evidence type="ECO:0000256" key="13">
    <source>
        <dbReference type="PIRSR" id="PIRSR606689-2"/>
    </source>
</evidence>
<dbReference type="PRINTS" id="PR00328">
    <property type="entry name" value="SAR1GTPBP"/>
</dbReference>
<dbReference type="GO" id="GO:0046872">
    <property type="term" value="F:metal ion binding"/>
    <property type="evidence" value="ECO:0007669"/>
    <property type="project" value="UniProtKB-KW"/>
</dbReference>
<comment type="caution">
    <text evidence="14">The sequence shown here is derived from an EMBL/GenBank/DDBJ whole genome shotgun (WGS) entry which is preliminary data.</text>
</comment>
<dbReference type="NCBIfam" id="TIGR00231">
    <property type="entry name" value="small_GTP"/>
    <property type="match status" value="1"/>
</dbReference>
<dbReference type="GO" id="GO:0000139">
    <property type="term" value="C:Golgi membrane"/>
    <property type="evidence" value="ECO:0007669"/>
    <property type="project" value="UniProtKB-SubCell"/>
</dbReference>
<reference evidence="14 15" key="1">
    <citation type="journal article" date="2018" name="G3 (Bethesda)">
        <title>A High-Quality Reference Genome for the Invasive Mosquitofish Gambusia affinis Using a Chicago Library.</title>
        <authorList>
            <person name="Hoffberg S.L."/>
            <person name="Troendle N.J."/>
            <person name="Glenn T.C."/>
            <person name="Mahmud O."/>
            <person name="Louha S."/>
            <person name="Chalopin D."/>
            <person name="Bennetzen J.L."/>
            <person name="Mauricio R."/>
        </authorList>
    </citation>
    <scope>NUCLEOTIDE SEQUENCE [LARGE SCALE GENOMIC DNA]</scope>
    <source>
        <strain evidence="14">NE01/NJP1002.9</strain>
        <tissue evidence="14">Muscle</tissue>
    </source>
</reference>
<evidence type="ECO:0000256" key="6">
    <source>
        <dbReference type="ARBA" id="ARBA00022741"/>
    </source>
</evidence>
<evidence type="ECO:0000256" key="9">
    <source>
        <dbReference type="ARBA" id="ARBA00023134"/>
    </source>
</evidence>
<dbReference type="GO" id="GO:0005813">
    <property type="term" value="C:centrosome"/>
    <property type="evidence" value="ECO:0007669"/>
    <property type="project" value="UniProtKB-SubCell"/>
</dbReference>
<keyword evidence="13" id="KW-0460">Magnesium</keyword>
<feature type="binding site" evidence="12">
    <location>
        <begin position="291"/>
        <end position="294"/>
    </location>
    <ligand>
        <name>GTP</name>
        <dbReference type="ChEBI" id="CHEBI:37565"/>
    </ligand>
</feature>
<keyword evidence="15" id="KW-1185">Reference proteome</keyword>
<evidence type="ECO:0000256" key="3">
    <source>
        <dbReference type="ARBA" id="ARBA00010290"/>
    </source>
</evidence>
<feature type="binding site" evidence="13">
    <location>
        <position position="213"/>
    </location>
    <ligand>
        <name>Mg(2+)</name>
        <dbReference type="ChEBI" id="CHEBI:18420"/>
    </ligand>
</feature>
<dbReference type="STRING" id="33528.ENSGAFP00000008652"/>
<accession>A0A315VGR2</accession>
<dbReference type="PANTHER" id="PTHR45697">
    <property type="entry name" value="ADP-RIBOSYLATION FACTOR-LIKE PROTEIN 2-RELATED"/>
    <property type="match status" value="1"/>
</dbReference>
<dbReference type="SMART" id="SM00175">
    <property type="entry name" value="RAB"/>
    <property type="match status" value="1"/>
</dbReference>
<feature type="binding site" evidence="12">
    <location>
        <begin position="189"/>
        <end position="196"/>
    </location>
    <ligand>
        <name>GTP</name>
        <dbReference type="ChEBI" id="CHEBI:37565"/>
    </ligand>
</feature>
<dbReference type="GO" id="GO:0015031">
    <property type="term" value="P:protein transport"/>
    <property type="evidence" value="ECO:0007669"/>
    <property type="project" value="UniProtKB-KW"/>
</dbReference>
<evidence type="ECO:0000256" key="8">
    <source>
        <dbReference type="ARBA" id="ARBA00023034"/>
    </source>
</evidence>
<protein>
    <recommendedName>
        <fullName evidence="11">ADP-ribosylation factor-like protein 3</fullName>
    </recommendedName>
</protein>
<evidence type="ECO:0000256" key="4">
    <source>
        <dbReference type="ARBA" id="ARBA00022448"/>
    </source>
</evidence>
<dbReference type="PROSITE" id="PS51417">
    <property type="entry name" value="ARF"/>
    <property type="match status" value="1"/>
</dbReference>
<keyword evidence="8" id="KW-0333">Golgi apparatus</keyword>
<keyword evidence="5" id="KW-0519">Myristate</keyword>
<keyword evidence="4" id="KW-0813">Transport</keyword>
<dbReference type="GO" id="GO:0005525">
    <property type="term" value="F:GTP binding"/>
    <property type="evidence" value="ECO:0007669"/>
    <property type="project" value="UniProtKB-KW"/>
</dbReference>
<dbReference type="Proteomes" id="UP000250572">
    <property type="component" value="Unassembled WGS sequence"/>
</dbReference>
<comment type="subcellular location">
    <subcellularLocation>
        <location evidence="2">Cytoplasm</location>
        <location evidence="2">Cytoskeleton</location>
        <location evidence="2">Microtubule organizing center</location>
        <location evidence="2">Centrosome</location>
    </subcellularLocation>
    <subcellularLocation>
        <location evidence="1">Golgi apparatus membrane</location>
        <topology evidence="1">Peripheral membrane protein</topology>
        <orientation evidence="1">Cytoplasmic side</orientation>
    </subcellularLocation>
</comment>
<dbReference type="FunFam" id="3.40.50.300:FF:000281">
    <property type="entry name" value="ADP-ribosylation factor-like protein 3"/>
    <property type="match status" value="1"/>
</dbReference>
<organism evidence="14 15">
    <name type="scientific">Gambusia affinis</name>
    <name type="common">Western mosquitofish</name>
    <name type="synonym">Heterandria affinis</name>
    <dbReference type="NCBI Taxonomy" id="33528"/>
    <lineage>
        <taxon>Eukaryota</taxon>
        <taxon>Metazoa</taxon>
        <taxon>Chordata</taxon>
        <taxon>Craniata</taxon>
        <taxon>Vertebrata</taxon>
        <taxon>Euteleostomi</taxon>
        <taxon>Actinopterygii</taxon>
        <taxon>Neopterygii</taxon>
        <taxon>Teleostei</taxon>
        <taxon>Neoteleostei</taxon>
        <taxon>Acanthomorphata</taxon>
        <taxon>Ovalentaria</taxon>
        <taxon>Atherinomorphae</taxon>
        <taxon>Cyprinodontiformes</taxon>
        <taxon>Poeciliidae</taxon>
        <taxon>Poeciliinae</taxon>
        <taxon>Gambusia</taxon>
    </lineage>
</organism>
<name>A0A315VGR2_GAMAF</name>